<proteinExistence type="predicted"/>
<accession>A0A099I622</accession>
<dbReference type="Proteomes" id="UP000030008">
    <property type="component" value="Unassembled WGS sequence"/>
</dbReference>
<evidence type="ECO:0000313" key="2">
    <source>
        <dbReference type="Proteomes" id="UP000030008"/>
    </source>
</evidence>
<gene>
    <name evidence="1" type="ORF">CIAN88_15340</name>
</gene>
<dbReference type="RefSeq" id="WP_044906418.1">
    <property type="nucleotide sequence ID" value="NZ_JQIF01000072.1"/>
</dbReference>
<dbReference type="EMBL" id="JQIF01000072">
    <property type="protein sequence ID" value="KGJ52318.1"/>
    <property type="molecule type" value="Genomic_DNA"/>
</dbReference>
<dbReference type="AlphaFoldDB" id="A0A099I622"/>
<protein>
    <submittedName>
        <fullName evidence="1">Uncharacterized protein</fullName>
    </submittedName>
</protein>
<evidence type="ECO:0000313" key="1">
    <source>
        <dbReference type="EMBL" id="KGJ52318.1"/>
    </source>
</evidence>
<sequence>MSILESIYYEWNSGLEGDSAEVIKAHEELSMFDEGIKTALSENLFKYDDAVMDVISAHQKQGFMAGFEIARQLMTGGKAA</sequence>
<reference evidence="1 2" key="1">
    <citation type="submission" date="2014-08" db="EMBL/GenBank/DDBJ databases">
        <title>Clostridium innocuum, an unnegligible vancomycin-resistant pathogen causing extra-intestinal infections.</title>
        <authorList>
            <person name="Feng Y."/>
            <person name="Chiu C.-H."/>
        </authorList>
    </citation>
    <scope>NUCLEOTIDE SEQUENCE [LARGE SCALE GENOMIC DNA]</scope>
    <source>
        <strain evidence="1 2">AN88</strain>
    </source>
</reference>
<comment type="caution">
    <text evidence="1">The sequence shown here is derived from an EMBL/GenBank/DDBJ whole genome shotgun (WGS) entry which is preliminary data.</text>
</comment>
<name>A0A099I622_CLOIN</name>
<organism evidence="1 2">
    <name type="scientific">Clostridium innocuum</name>
    <dbReference type="NCBI Taxonomy" id="1522"/>
    <lineage>
        <taxon>Bacteria</taxon>
        <taxon>Bacillati</taxon>
        <taxon>Bacillota</taxon>
        <taxon>Clostridia</taxon>
        <taxon>Eubacteriales</taxon>
        <taxon>Clostridiaceae</taxon>
        <taxon>Clostridium</taxon>
    </lineage>
</organism>